<dbReference type="Gene3D" id="3.30.450.20">
    <property type="entry name" value="PAS domain"/>
    <property type="match status" value="2"/>
</dbReference>
<dbReference type="InterPro" id="IPR035965">
    <property type="entry name" value="PAS-like_dom_sf"/>
</dbReference>
<evidence type="ECO:0000313" key="6">
    <source>
        <dbReference type="EMBL" id="OIR03553.1"/>
    </source>
</evidence>
<dbReference type="InterPro" id="IPR000014">
    <property type="entry name" value="PAS"/>
</dbReference>
<evidence type="ECO:0000256" key="1">
    <source>
        <dbReference type="SAM" id="Coils"/>
    </source>
</evidence>
<keyword evidence="6" id="KW-0378">Hydrolase</keyword>
<dbReference type="SMART" id="SM00267">
    <property type="entry name" value="GGDEF"/>
    <property type="match status" value="1"/>
</dbReference>
<dbReference type="EC" id="3.1.4.52" evidence="6"/>
<dbReference type="FunFam" id="3.20.20.450:FF:000001">
    <property type="entry name" value="Cyclic di-GMP phosphodiesterase yahA"/>
    <property type="match status" value="1"/>
</dbReference>
<dbReference type="NCBIfam" id="TIGR00229">
    <property type="entry name" value="sensory_box"/>
    <property type="match status" value="2"/>
</dbReference>
<dbReference type="NCBIfam" id="TIGR00254">
    <property type="entry name" value="GGDEF"/>
    <property type="match status" value="1"/>
</dbReference>
<dbReference type="InterPro" id="IPR043128">
    <property type="entry name" value="Rev_trsase/Diguanyl_cyclase"/>
</dbReference>
<dbReference type="CDD" id="cd01948">
    <property type="entry name" value="EAL"/>
    <property type="match status" value="1"/>
</dbReference>
<feature type="coiled-coil region" evidence="1">
    <location>
        <begin position="96"/>
        <end position="130"/>
    </location>
</feature>
<dbReference type="CDD" id="cd01949">
    <property type="entry name" value="GGDEF"/>
    <property type="match status" value="1"/>
</dbReference>
<dbReference type="InterPro" id="IPR035919">
    <property type="entry name" value="EAL_sf"/>
</dbReference>
<dbReference type="GO" id="GO:0071111">
    <property type="term" value="F:cyclic-guanylate-specific phosphodiesterase activity"/>
    <property type="evidence" value="ECO:0007669"/>
    <property type="project" value="UniProtKB-EC"/>
</dbReference>
<name>A0A1J5S541_9ZZZZ</name>
<dbReference type="Gene3D" id="3.30.70.270">
    <property type="match status" value="1"/>
</dbReference>
<dbReference type="AlphaFoldDB" id="A0A1J5S541"/>
<dbReference type="PROSITE" id="PS50883">
    <property type="entry name" value="EAL"/>
    <property type="match status" value="1"/>
</dbReference>
<dbReference type="SUPFAM" id="SSF55785">
    <property type="entry name" value="PYP-like sensor domain (PAS domain)"/>
    <property type="match status" value="2"/>
</dbReference>
<dbReference type="InterPro" id="IPR001633">
    <property type="entry name" value="EAL_dom"/>
</dbReference>
<dbReference type="PROSITE" id="PS50887">
    <property type="entry name" value="GGDEF"/>
    <property type="match status" value="1"/>
</dbReference>
<dbReference type="Pfam" id="PF00990">
    <property type="entry name" value="GGDEF"/>
    <property type="match status" value="1"/>
</dbReference>
<feature type="domain" description="GGDEF" evidence="5">
    <location>
        <begin position="393"/>
        <end position="526"/>
    </location>
</feature>
<feature type="domain" description="PAS" evidence="2">
    <location>
        <begin position="236"/>
        <end position="293"/>
    </location>
</feature>
<dbReference type="InterPro" id="IPR012226">
    <property type="entry name" value="Diguanyl_cyclase/Pdiesterase"/>
</dbReference>
<reference evidence="6" key="1">
    <citation type="submission" date="2016-10" db="EMBL/GenBank/DDBJ databases">
        <title>Sequence of Gallionella enrichment culture.</title>
        <authorList>
            <person name="Poehlein A."/>
            <person name="Muehling M."/>
            <person name="Daniel R."/>
        </authorList>
    </citation>
    <scope>NUCLEOTIDE SEQUENCE</scope>
</reference>
<dbReference type="InterPro" id="IPR000700">
    <property type="entry name" value="PAS-assoc_C"/>
</dbReference>
<gene>
    <name evidence="6" type="primary">gmr_83</name>
    <name evidence="6" type="ORF">GALL_144120</name>
</gene>
<feature type="domain" description="PAC" evidence="3">
    <location>
        <begin position="309"/>
        <end position="361"/>
    </location>
</feature>
<evidence type="ECO:0000259" key="3">
    <source>
        <dbReference type="PROSITE" id="PS50113"/>
    </source>
</evidence>
<dbReference type="SMART" id="SM00086">
    <property type="entry name" value="PAC"/>
    <property type="match status" value="2"/>
</dbReference>
<dbReference type="PIRSF" id="PIRSF005925">
    <property type="entry name" value="Dos"/>
    <property type="match status" value="1"/>
</dbReference>
<evidence type="ECO:0000259" key="4">
    <source>
        <dbReference type="PROSITE" id="PS50883"/>
    </source>
</evidence>
<dbReference type="InterPro" id="IPR029787">
    <property type="entry name" value="Nucleotide_cyclase"/>
</dbReference>
<evidence type="ECO:0000259" key="2">
    <source>
        <dbReference type="PROSITE" id="PS50112"/>
    </source>
</evidence>
<dbReference type="PANTHER" id="PTHR44757">
    <property type="entry name" value="DIGUANYLATE CYCLASE DGCP"/>
    <property type="match status" value="1"/>
</dbReference>
<dbReference type="Pfam" id="PF00563">
    <property type="entry name" value="EAL"/>
    <property type="match status" value="1"/>
</dbReference>
<feature type="domain" description="PAC" evidence="3">
    <location>
        <begin position="187"/>
        <end position="239"/>
    </location>
</feature>
<dbReference type="PROSITE" id="PS50113">
    <property type="entry name" value="PAC"/>
    <property type="match status" value="2"/>
</dbReference>
<feature type="domain" description="EAL" evidence="4">
    <location>
        <begin position="535"/>
        <end position="788"/>
    </location>
</feature>
<dbReference type="InterPro" id="IPR000160">
    <property type="entry name" value="GGDEF_dom"/>
</dbReference>
<dbReference type="Gene3D" id="3.20.20.450">
    <property type="entry name" value="EAL domain"/>
    <property type="match status" value="1"/>
</dbReference>
<dbReference type="SMART" id="SM00052">
    <property type="entry name" value="EAL"/>
    <property type="match status" value="1"/>
</dbReference>
<keyword evidence="1" id="KW-0175">Coiled coil</keyword>
<dbReference type="InterPro" id="IPR001610">
    <property type="entry name" value="PAC"/>
</dbReference>
<dbReference type="InterPro" id="IPR052155">
    <property type="entry name" value="Biofilm_reg_signaling"/>
</dbReference>
<dbReference type="SUPFAM" id="SSF141868">
    <property type="entry name" value="EAL domain-like"/>
    <property type="match status" value="1"/>
</dbReference>
<dbReference type="Pfam" id="PF13426">
    <property type="entry name" value="PAS_9"/>
    <property type="match status" value="2"/>
</dbReference>
<dbReference type="PROSITE" id="PS50112">
    <property type="entry name" value="PAS"/>
    <property type="match status" value="2"/>
</dbReference>
<dbReference type="SMART" id="SM00091">
    <property type="entry name" value="PAS"/>
    <property type="match status" value="2"/>
</dbReference>
<sequence>MKPSPNPGAADLAAIAKLAEAALGRDREAIGDIVRALMASPRGGFFEAAPADWEIVSEINHGGCAYGCYALSGRVGGYGGIEHRRLAALAALTGRLLHLRADALRRERELSEAEQENRRQAQMLDQIHESVITMDLAGYITSWNKGAEQLFGYRSDEAVGRNILFLYVDESDEDLQFQDAFLEHGGREMEVRRRRKSGEIFWASLSLSLMRDAEGMAVGLIGYLSDITNRLAAAESLRLHASIFEHSEEGILITDADERIVSVNKAFCRITGYSKEEVLGRSSRMFDSAHQDEDFYRHMREEISTSGSWKGEILELKKNGEVYPKWASVSAMKNPEGRVTHYFSIFSDISERKRAEERINHLAYYDALTGLPNRSLLHRLVTQTLAAAARSRAHGALLFIDLNRFKPINDTLGHDVGDRLLKQVGDRFRATLRTEDVMARLGGDEFVAGLFNIAKREHAGIVAQKLLTALDEPFLIDGNELRLGASIGISIYPQDGSNTETLLRYADIAMYRAKQSNQNGYMYYSEEMNQRSLDRLKIETGLRQALDRGELLVHYQPKVDIGSGRIIGAEALVRWQHPSEGMIAPGEFIPVAEETGLVVQIGEWVLEQACLQALAWQRLGLPGLKIAVNISARQITSGLPRSIAAVLTRLGLSPDWLELELTESMLMHGSDGVIDMMDELHAMGITLSLDDFGTGFSSLSYLKRFPIDTLKIDRSFVSGIPQDASDCAIAGAIVSMAKQLGHKVIAEGVETRDQLTFLAGLGCDEIQGYLFSPGVPAKEFAALVREGRRLTVG</sequence>
<feature type="domain" description="PAS" evidence="2">
    <location>
        <begin position="116"/>
        <end position="174"/>
    </location>
</feature>
<comment type="caution">
    <text evidence="6">The sequence shown here is derived from an EMBL/GenBank/DDBJ whole genome shotgun (WGS) entry which is preliminary data.</text>
</comment>
<dbReference type="PANTHER" id="PTHR44757:SF2">
    <property type="entry name" value="BIOFILM ARCHITECTURE MAINTENANCE PROTEIN MBAA"/>
    <property type="match status" value="1"/>
</dbReference>
<organism evidence="6">
    <name type="scientific">mine drainage metagenome</name>
    <dbReference type="NCBI Taxonomy" id="410659"/>
    <lineage>
        <taxon>unclassified sequences</taxon>
        <taxon>metagenomes</taxon>
        <taxon>ecological metagenomes</taxon>
    </lineage>
</organism>
<accession>A0A1J5S541</accession>
<dbReference type="CDD" id="cd00130">
    <property type="entry name" value="PAS"/>
    <property type="match status" value="2"/>
</dbReference>
<proteinExistence type="predicted"/>
<dbReference type="SUPFAM" id="SSF55073">
    <property type="entry name" value="Nucleotide cyclase"/>
    <property type="match status" value="1"/>
</dbReference>
<protein>
    <submittedName>
        <fullName evidence="6">Cyclic di-GMP phosphodiesterase Gmr</fullName>
        <ecNumber evidence="6">3.1.4.52</ecNumber>
    </submittedName>
</protein>
<evidence type="ECO:0000259" key="5">
    <source>
        <dbReference type="PROSITE" id="PS50887"/>
    </source>
</evidence>
<dbReference type="EMBL" id="MLJW01000065">
    <property type="protein sequence ID" value="OIR03553.1"/>
    <property type="molecule type" value="Genomic_DNA"/>
</dbReference>